<dbReference type="AlphaFoldDB" id="A0A2U3E366"/>
<protein>
    <submittedName>
        <fullName evidence="3">Uncharacterized protein</fullName>
    </submittedName>
</protein>
<evidence type="ECO:0000313" key="3">
    <source>
        <dbReference type="EMBL" id="PWI68914.1"/>
    </source>
</evidence>
<accession>A0A2U3E366</accession>
<dbReference type="Proteomes" id="UP000245956">
    <property type="component" value="Unassembled WGS sequence"/>
</dbReference>
<reference evidence="3 4" key="1">
    <citation type="journal article" date="2016" name="Front. Microbiol.">
        <title>Genome and transcriptome sequences reveal the specific parasitism of the nematophagous Purpureocillium lilacinum 36-1.</title>
        <authorList>
            <person name="Xie J."/>
            <person name="Li S."/>
            <person name="Mo C."/>
            <person name="Xiao X."/>
            <person name="Peng D."/>
            <person name="Wang G."/>
            <person name="Xiao Y."/>
        </authorList>
    </citation>
    <scope>NUCLEOTIDE SEQUENCE [LARGE SCALE GENOMIC DNA]</scope>
    <source>
        <strain evidence="3 4">36-1</strain>
    </source>
</reference>
<keyword evidence="2" id="KW-0732">Signal</keyword>
<sequence length="322" mass="34419">MRSTLFYPFIASLLGGYAVVVASPTGGAAAEADILARAGYVVHCPAIVLNSATLRGPCYTDAYCLGAEYQSSDLLSQPASENQGKGGPLGDLTRVDGAGSCQGGPVYRVPHVAGPGVGDEERSRGGRNTGHADDIVQYMRASTPAAVAGVNVEDCFARFAKDQRDDASMNVLHYFVLPFGAGAVPAISGEARKTTCAFHSRMGGCAKLRFTGVAEDTRMMDSKASEEKVDMYHFEAGADGTSSKRRNQHIGDLFCCRWSGGLLSVPGIQSRYQVSGTKARDMPRGPRREPPLLVRHKVLVPRPLPRDECPRRRPNGEADGER</sequence>
<feature type="region of interest" description="Disordered" evidence="1">
    <location>
        <begin position="112"/>
        <end position="131"/>
    </location>
</feature>
<feature type="region of interest" description="Disordered" evidence="1">
    <location>
        <begin position="274"/>
        <end position="322"/>
    </location>
</feature>
<feature type="signal peptide" evidence="2">
    <location>
        <begin position="1"/>
        <end position="22"/>
    </location>
</feature>
<dbReference type="EMBL" id="LCWV01000013">
    <property type="protein sequence ID" value="PWI68914.1"/>
    <property type="molecule type" value="Genomic_DNA"/>
</dbReference>
<evidence type="ECO:0000313" key="4">
    <source>
        <dbReference type="Proteomes" id="UP000245956"/>
    </source>
</evidence>
<organism evidence="3 4">
    <name type="scientific">Purpureocillium lilacinum</name>
    <name type="common">Paecilomyces lilacinus</name>
    <dbReference type="NCBI Taxonomy" id="33203"/>
    <lineage>
        <taxon>Eukaryota</taxon>
        <taxon>Fungi</taxon>
        <taxon>Dikarya</taxon>
        <taxon>Ascomycota</taxon>
        <taxon>Pezizomycotina</taxon>
        <taxon>Sordariomycetes</taxon>
        <taxon>Hypocreomycetidae</taxon>
        <taxon>Hypocreales</taxon>
        <taxon>Ophiocordycipitaceae</taxon>
        <taxon>Purpureocillium</taxon>
    </lineage>
</organism>
<name>A0A2U3E366_PURLI</name>
<feature type="compositionally biased region" description="Basic and acidic residues" evidence="1">
    <location>
        <begin position="119"/>
        <end position="131"/>
    </location>
</feature>
<feature type="compositionally biased region" description="Basic and acidic residues" evidence="1">
    <location>
        <begin position="304"/>
        <end position="322"/>
    </location>
</feature>
<gene>
    <name evidence="3" type="ORF">PCL_01299</name>
</gene>
<feature type="chain" id="PRO_5015631222" evidence="2">
    <location>
        <begin position="23"/>
        <end position="322"/>
    </location>
</feature>
<proteinExistence type="predicted"/>
<comment type="caution">
    <text evidence="3">The sequence shown here is derived from an EMBL/GenBank/DDBJ whole genome shotgun (WGS) entry which is preliminary data.</text>
</comment>
<evidence type="ECO:0000256" key="2">
    <source>
        <dbReference type="SAM" id="SignalP"/>
    </source>
</evidence>
<evidence type="ECO:0000256" key="1">
    <source>
        <dbReference type="SAM" id="MobiDB-lite"/>
    </source>
</evidence>
<feature type="compositionally biased region" description="Basic and acidic residues" evidence="1">
    <location>
        <begin position="278"/>
        <end position="290"/>
    </location>
</feature>